<gene>
    <name evidence="3" type="ORF">N7468_010423</name>
</gene>
<evidence type="ECO:0008006" key="5">
    <source>
        <dbReference type="Google" id="ProtNLM"/>
    </source>
</evidence>
<evidence type="ECO:0000313" key="3">
    <source>
        <dbReference type="EMBL" id="KAJ5217415.1"/>
    </source>
</evidence>
<keyword evidence="2" id="KW-0732">Signal</keyword>
<feature type="region of interest" description="Disordered" evidence="1">
    <location>
        <begin position="156"/>
        <end position="180"/>
    </location>
</feature>
<evidence type="ECO:0000256" key="2">
    <source>
        <dbReference type="SAM" id="SignalP"/>
    </source>
</evidence>
<name>A0A9W9TDC1_9EURO</name>
<feature type="compositionally biased region" description="Low complexity" evidence="1">
    <location>
        <begin position="156"/>
        <end position="172"/>
    </location>
</feature>
<protein>
    <recommendedName>
        <fullName evidence="5">Cell wall protein</fullName>
    </recommendedName>
</protein>
<accession>A0A9W9TDC1</accession>
<proteinExistence type="predicted"/>
<dbReference type="OrthoDB" id="3942074at2759"/>
<feature type="chain" id="PRO_5040906196" description="Cell wall protein" evidence="2">
    <location>
        <begin position="19"/>
        <end position="201"/>
    </location>
</feature>
<dbReference type="RefSeq" id="XP_058326286.1">
    <property type="nucleotide sequence ID" value="XM_058479718.1"/>
</dbReference>
<feature type="region of interest" description="Disordered" evidence="1">
    <location>
        <begin position="103"/>
        <end position="140"/>
    </location>
</feature>
<evidence type="ECO:0000256" key="1">
    <source>
        <dbReference type="SAM" id="MobiDB-lite"/>
    </source>
</evidence>
<organism evidence="3 4">
    <name type="scientific">Penicillium chermesinum</name>
    <dbReference type="NCBI Taxonomy" id="63820"/>
    <lineage>
        <taxon>Eukaryota</taxon>
        <taxon>Fungi</taxon>
        <taxon>Dikarya</taxon>
        <taxon>Ascomycota</taxon>
        <taxon>Pezizomycotina</taxon>
        <taxon>Eurotiomycetes</taxon>
        <taxon>Eurotiomycetidae</taxon>
        <taxon>Eurotiales</taxon>
        <taxon>Aspergillaceae</taxon>
        <taxon>Penicillium</taxon>
    </lineage>
</organism>
<reference evidence="3" key="2">
    <citation type="journal article" date="2023" name="IMA Fungus">
        <title>Comparative genomic study of the Penicillium genus elucidates a diverse pangenome and 15 lateral gene transfer events.</title>
        <authorList>
            <person name="Petersen C."/>
            <person name="Sorensen T."/>
            <person name="Nielsen M.R."/>
            <person name="Sondergaard T.E."/>
            <person name="Sorensen J.L."/>
            <person name="Fitzpatrick D.A."/>
            <person name="Frisvad J.C."/>
            <person name="Nielsen K.L."/>
        </authorList>
    </citation>
    <scope>NUCLEOTIDE SEQUENCE</scope>
    <source>
        <strain evidence="3">IBT 19713</strain>
    </source>
</reference>
<comment type="caution">
    <text evidence="3">The sequence shown here is derived from an EMBL/GenBank/DDBJ whole genome shotgun (WGS) entry which is preliminary data.</text>
</comment>
<dbReference type="AlphaFoldDB" id="A0A9W9TDC1"/>
<dbReference type="EMBL" id="JAPQKS010000008">
    <property type="protein sequence ID" value="KAJ5217415.1"/>
    <property type="molecule type" value="Genomic_DNA"/>
</dbReference>
<sequence>MKFFLFAVTLALSGLSAARTDLSGCVSSLTVNQWDEASLIWYVPGSGEICDFPDCGGGRAPPKTDQPGCPEYSGTATLTPSYLPGYGPSGKMRATAATASATTSEISSTSDATSATASSSASSSTPTANTVTPAPTTSPTVLSTTVLSTTVLSTTVSSTTSSSAGNSTVSTPASTATNNVASGLEAPGALAMIAMAIGALI</sequence>
<dbReference type="Proteomes" id="UP001150941">
    <property type="component" value="Unassembled WGS sequence"/>
</dbReference>
<keyword evidence="4" id="KW-1185">Reference proteome</keyword>
<reference evidence="3" key="1">
    <citation type="submission" date="2022-11" db="EMBL/GenBank/DDBJ databases">
        <authorList>
            <person name="Petersen C."/>
        </authorList>
    </citation>
    <scope>NUCLEOTIDE SEQUENCE</scope>
    <source>
        <strain evidence="3">IBT 19713</strain>
    </source>
</reference>
<evidence type="ECO:0000313" key="4">
    <source>
        <dbReference type="Proteomes" id="UP001150941"/>
    </source>
</evidence>
<feature type="signal peptide" evidence="2">
    <location>
        <begin position="1"/>
        <end position="18"/>
    </location>
</feature>
<dbReference type="GeneID" id="83207022"/>